<dbReference type="EMBL" id="CP071091">
    <property type="protein sequence ID" value="QSQ12029.1"/>
    <property type="molecule type" value="Genomic_DNA"/>
</dbReference>
<proteinExistence type="predicted"/>
<evidence type="ECO:0000313" key="2">
    <source>
        <dbReference type="Proteomes" id="UP000663090"/>
    </source>
</evidence>
<organism evidence="1 2">
    <name type="scientific">Myxococcus landrumensis</name>
    <dbReference type="NCBI Taxonomy" id="2813577"/>
    <lineage>
        <taxon>Bacteria</taxon>
        <taxon>Pseudomonadati</taxon>
        <taxon>Myxococcota</taxon>
        <taxon>Myxococcia</taxon>
        <taxon>Myxococcales</taxon>
        <taxon>Cystobacterineae</taxon>
        <taxon>Myxococcaceae</taxon>
        <taxon>Myxococcus</taxon>
    </lineage>
</organism>
<accession>A0ABX7MZZ8</accession>
<sequence length="134" mass="14827">MPGNDKLESSIRMARAERKGVRLVMERPNGVLNTVAMRLVVSGKMQGQERRQLHSDVFTGNSVLALPDDFLPSAAQGWVRVVFSVADPTGGGARFLQRVSLVFEKGHQEVLWDDFSLQKGAVADFITLTWTVVE</sequence>
<evidence type="ECO:0000313" key="1">
    <source>
        <dbReference type="EMBL" id="QSQ12029.1"/>
    </source>
</evidence>
<dbReference type="Proteomes" id="UP000663090">
    <property type="component" value="Chromosome"/>
</dbReference>
<reference evidence="1 2" key="1">
    <citation type="submission" date="2021-02" db="EMBL/GenBank/DDBJ databases">
        <title>De Novo genome assembly of isolated myxobacteria.</title>
        <authorList>
            <person name="Stevens D.C."/>
        </authorList>
    </citation>
    <scope>NUCLEOTIDE SEQUENCE [LARGE SCALE GENOMIC DNA]</scope>
    <source>
        <strain evidence="1 2">SCHIC003</strain>
    </source>
</reference>
<keyword evidence="2" id="KW-1185">Reference proteome</keyword>
<dbReference type="RefSeq" id="WP_206713763.1">
    <property type="nucleotide sequence ID" value="NZ_CP071091.1"/>
</dbReference>
<gene>
    <name evidence="1" type="ORF">JY572_27060</name>
</gene>
<evidence type="ECO:0008006" key="3">
    <source>
        <dbReference type="Google" id="ProtNLM"/>
    </source>
</evidence>
<protein>
    <recommendedName>
        <fullName evidence="3">Lipoprotein</fullName>
    </recommendedName>
</protein>
<name>A0ABX7MZZ8_9BACT</name>